<accession>A0AAE3ISZ5</accession>
<evidence type="ECO:0000256" key="1">
    <source>
        <dbReference type="SAM" id="MobiDB-lite"/>
    </source>
</evidence>
<feature type="compositionally biased region" description="Basic residues" evidence="1">
    <location>
        <begin position="95"/>
        <end position="104"/>
    </location>
</feature>
<name>A0AAE3ISZ5_9BACI</name>
<dbReference type="EMBL" id="JAOUSF010000002">
    <property type="protein sequence ID" value="MCU9613083.1"/>
    <property type="molecule type" value="Genomic_DNA"/>
</dbReference>
<evidence type="ECO:0000313" key="3">
    <source>
        <dbReference type="Proteomes" id="UP001209318"/>
    </source>
</evidence>
<gene>
    <name evidence="2" type="ORF">OEV98_05905</name>
</gene>
<dbReference type="RefSeq" id="WP_263072292.1">
    <property type="nucleotide sequence ID" value="NZ_JAOUSF010000002.1"/>
</dbReference>
<sequence>MQLEKEVSSFCPLEEGEGKPEQVAELVCFFASDSSSHKRYRSIKKYQEVSQLLKRLLGVLKELLGIYILKLTIKKLSLHRKAHEKPSSKEEAATSKKKKAKKKD</sequence>
<organism evidence="2 3">
    <name type="scientific">Perspicuibacillus lycopersici</name>
    <dbReference type="NCBI Taxonomy" id="1325689"/>
    <lineage>
        <taxon>Bacteria</taxon>
        <taxon>Bacillati</taxon>
        <taxon>Bacillota</taxon>
        <taxon>Bacilli</taxon>
        <taxon>Bacillales</taxon>
        <taxon>Bacillaceae</taxon>
        <taxon>Perspicuibacillus</taxon>
    </lineage>
</organism>
<keyword evidence="3" id="KW-1185">Reference proteome</keyword>
<feature type="region of interest" description="Disordered" evidence="1">
    <location>
        <begin position="79"/>
        <end position="104"/>
    </location>
</feature>
<protein>
    <submittedName>
        <fullName evidence="2">Uncharacterized protein</fullName>
    </submittedName>
</protein>
<evidence type="ECO:0000313" key="2">
    <source>
        <dbReference type="EMBL" id="MCU9613083.1"/>
    </source>
</evidence>
<dbReference type="AlphaFoldDB" id="A0AAE3ISZ5"/>
<reference evidence="2" key="1">
    <citation type="submission" date="2022-10" db="EMBL/GenBank/DDBJ databases">
        <title>Description of Fervidibacillus gen. nov. in the family Fervidibacillaceae fam. nov. with two species, Fervidibacillus albus sp. nov., and Fervidibacillus halotolerans sp. nov., isolated from tidal flat sediments.</title>
        <authorList>
            <person name="Kwon K.K."/>
            <person name="Yang S.-H."/>
        </authorList>
    </citation>
    <scope>NUCLEOTIDE SEQUENCE</scope>
    <source>
        <strain evidence="2">JCM 19140</strain>
    </source>
</reference>
<dbReference type="Proteomes" id="UP001209318">
    <property type="component" value="Unassembled WGS sequence"/>
</dbReference>
<comment type="caution">
    <text evidence="2">The sequence shown here is derived from an EMBL/GenBank/DDBJ whole genome shotgun (WGS) entry which is preliminary data.</text>
</comment>
<proteinExistence type="predicted"/>
<feature type="compositionally biased region" description="Basic and acidic residues" evidence="1">
    <location>
        <begin position="84"/>
        <end position="94"/>
    </location>
</feature>